<dbReference type="InterPro" id="IPR010662">
    <property type="entry name" value="RBBP9/YdeN"/>
</dbReference>
<comment type="caution">
    <text evidence="1">The sequence shown here is derived from an EMBL/GenBank/DDBJ whole genome shotgun (WGS) entry which is preliminary data.</text>
</comment>
<dbReference type="Proteomes" id="UP000034539">
    <property type="component" value="Unassembled WGS sequence"/>
</dbReference>
<dbReference type="EMBL" id="LBXN01000008">
    <property type="protein sequence ID" value="KKR34022.1"/>
    <property type="molecule type" value="Genomic_DNA"/>
</dbReference>
<organism evidence="1 2">
    <name type="scientific">Candidatus Gottesmanbacteria bacterium GW2011_GWC2_39_8</name>
    <dbReference type="NCBI Taxonomy" id="1618450"/>
    <lineage>
        <taxon>Bacteria</taxon>
        <taxon>Candidatus Gottesmaniibacteriota</taxon>
    </lineage>
</organism>
<evidence type="ECO:0000313" key="1">
    <source>
        <dbReference type="EMBL" id="KKR34022.1"/>
    </source>
</evidence>
<dbReference type="PANTHER" id="PTHR15394">
    <property type="entry name" value="SERINE HYDROLASE RBBP9"/>
    <property type="match status" value="1"/>
</dbReference>
<reference evidence="1 2" key="1">
    <citation type="journal article" date="2015" name="Nature">
        <title>rRNA introns, odd ribosomes, and small enigmatic genomes across a large radiation of phyla.</title>
        <authorList>
            <person name="Brown C.T."/>
            <person name="Hug L.A."/>
            <person name="Thomas B.C."/>
            <person name="Sharon I."/>
            <person name="Castelle C.J."/>
            <person name="Singh A."/>
            <person name="Wilkins M.J."/>
            <person name="Williams K.H."/>
            <person name="Banfield J.F."/>
        </authorList>
    </citation>
    <scope>NUCLEOTIDE SEQUENCE [LARGE SCALE GENOMIC DNA]</scope>
</reference>
<proteinExistence type="predicted"/>
<dbReference type="GO" id="GO:0016787">
    <property type="term" value="F:hydrolase activity"/>
    <property type="evidence" value="ECO:0007669"/>
    <property type="project" value="InterPro"/>
</dbReference>
<name>A0A0G0T7Z5_9BACT</name>
<dbReference type="SUPFAM" id="SSF53474">
    <property type="entry name" value="alpha/beta-Hydrolases"/>
    <property type="match status" value="1"/>
</dbReference>
<dbReference type="Gene3D" id="3.40.50.1820">
    <property type="entry name" value="alpha/beta hydrolase"/>
    <property type="match status" value="1"/>
</dbReference>
<evidence type="ECO:0000313" key="2">
    <source>
        <dbReference type="Proteomes" id="UP000034539"/>
    </source>
</evidence>
<dbReference type="AlphaFoldDB" id="A0A0G0T7Z5"/>
<accession>A0A0G0T7Z5</accession>
<dbReference type="PANTHER" id="PTHR15394:SF3">
    <property type="entry name" value="SERINE HYDROLASE RBBP9"/>
    <property type="match status" value="1"/>
</dbReference>
<dbReference type="InterPro" id="IPR029058">
    <property type="entry name" value="AB_hydrolase_fold"/>
</dbReference>
<dbReference type="Pfam" id="PF06821">
    <property type="entry name" value="Ser_hydrolase"/>
    <property type="match status" value="1"/>
</dbReference>
<gene>
    <name evidence="1" type="ORF">UT63_C0008G0021</name>
</gene>
<protein>
    <submittedName>
        <fullName evidence="1">YdeN-like protein</fullName>
    </submittedName>
</protein>
<sequence length="205" mass="23581">MQFVLLHGSFKGSGENWIPYLKNNLITLGQPVIVPEFPIDDWDKISLAGPKGISENQKLDKWFDEFEKEVIPQIKSNNKLCFVGYSLGSLFILHLVEKYNLQLDSAIFIAPFLTKLNTQWQFDTVNKTFYKSDFDFEKINKLVPVSYTIYSDNDPFVPRNLMKDFAEKLKSSSIIIKGGKHFTESHGFSSFPLLLELCKTRINSI</sequence>